<keyword evidence="7" id="KW-1185">Reference proteome</keyword>
<sequence length="433" mass="44593">MRNHASRRVLAVASATLLLSAVACSRGGTGSGGGADDAARADVPGVTDTQILLGTHMPLTGPASGGYSKIAPATKAYFDFVNAAGGVNGRKITYKYLDDGYNPANTQKVVRQLVLQDKVFSVLNGLGTPTHTSVLDFLGSNKVPDLFVASGATAWNQPQKYPNTFGFNTDYTVEGKILATYVKASLPGKKVCSLGQSDDFGADFVKGVETVLGASGLAAKQSYTVTNQNVAPQVGALKAAGCQVVMLATVPGFTALTVGTAAKLAFQPQWVVSNVGGDYKTVAAALGKAAPLLEGMVGLNYLPMYNDTANPWIQLFTKVNDQNNGKADFDGNVVYGMSVGYLAVQSLQNAGKDLTRDGVVQAVEKNGFVGPGLVPLRFSATDHSGYAGGRLTKVAGGVQAYFGPSYVTDDGSGAVTESSQAPATPPASGIPAS</sequence>
<accession>A0ABW1JJF5</accession>
<feature type="domain" description="Leucine-binding protein" evidence="5">
    <location>
        <begin position="53"/>
        <end position="396"/>
    </location>
</feature>
<evidence type="ECO:0000259" key="5">
    <source>
        <dbReference type="Pfam" id="PF13458"/>
    </source>
</evidence>
<evidence type="ECO:0000256" key="4">
    <source>
        <dbReference type="SAM" id="SignalP"/>
    </source>
</evidence>
<feature type="region of interest" description="Disordered" evidence="3">
    <location>
        <begin position="412"/>
        <end position="433"/>
    </location>
</feature>
<name>A0ABW1JJF5_9ACTN</name>
<evidence type="ECO:0000256" key="2">
    <source>
        <dbReference type="ARBA" id="ARBA00022729"/>
    </source>
</evidence>
<dbReference type="Gene3D" id="3.40.50.2300">
    <property type="match status" value="2"/>
</dbReference>
<comment type="similarity">
    <text evidence="1">Belongs to the leucine-binding protein family.</text>
</comment>
<evidence type="ECO:0000313" key="6">
    <source>
        <dbReference type="EMBL" id="MFC6008874.1"/>
    </source>
</evidence>
<evidence type="ECO:0000256" key="3">
    <source>
        <dbReference type="SAM" id="MobiDB-lite"/>
    </source>
</evidence>
<dbReference type="EMBL" id="JBHSRD010000008">
    <property type="protein sequence ID" value="MFC6008874.1"/>
    <property type="molecule type" value="Genomic_DNA"/>
</dbReference>
<evidence type="ECO:0000256" key="1">
    <source>
        <dbReference type="ARBA" id="ARBA00010062"/>
    </source>
</evidence>
<gene>
    <name evidence="6" type="ORF">ACFQDO_17205</name>
</gene>
<dbReference type="Proteomes" id="UP001596189">
    <property type="component" value="Unassembled WGS sequence"/>
</dbReference>
<protein>
    <submittedName>
        <fullName evidence="6">ABC transporter substrate-binding protein</fullName>
    </submittedName>
</protein>
<organism evidence="6 7">
    <name type="scientific">Angustibacter luteus</name>
    <dbReference type="NCBI Taxonomy" id="658456"/>
    <lineage>
        <taxon>Bacteria</taxon>
        <taxon>Bacillati</taxon>
        <taxon>Actinomycetota</taxon>
        <taxon>Actinomycetes</taxon>
        <taxon>Kineosporiales</taxon>
        <taxon>Kineosporiaceae</taxon>
    </lineage>
</organism>
<proteinExistence type="inferred from homology"/>
<feature type="chain" id="PRO_5046204106" evidence="4">
    <location>
        <begin position="26"/>
        <end position="433"/>
    </location>
</feature>
<dbReference type="PROSITE" id="PS51257">
    <property type="entry name" value="PROKAR_LIPOPROTEIN"/>
    <property type="match status" value="1"/>
</dbReference>
<dbReference type="PANTHER" id="PTHR47235">
    <property type="entry name" value="BLR6548 PROTEIN"/>
    <property type="match status" value="1"/>
</dbReference>
<keyword evidence="2 4" id="KW-0732">Signal</keyword>
<dbReference type="SUPFAM" id="SSF53822">
    <property type="entry name" value="Periplasmic binding protein-like I"/>
    <property type="match status" value="1"/>
</dbReference>
<evidence type="ECO:0000313" key="7">
    <source>
        <dbReference type="Proteomes" id="UP001596189"/>
    </source>
</evidence>
<comment type="caution">
    <text evidence="6">The sequence shown here is derived from an EMBL/GenBank/DDBJ whole genome shotgun (WGS) entry which is preliminary data.</text>
</comment>
<reference evidence="7" key="1">
    <citation type="journal article" date="2019" name="Int. J. Syst. Evol. Microbiol.">
        <title>The Global Catalogue of Microorganisms (GCM) 10K type strain sequencing project: providing services to taxonomists for standard genome sequencing and annotation.</title>
        <authorList>
            <consortium name="The Broad Institute Genomics Platform"/>
            <consortium name="The Broad Institute Genome Sequencing Center for Infectious Disease"/>
            <person name="Wu L."/>
            <person name="Ma J."/>
        </authorList>
    </citation>
    <scope>NUCLEOTIDE SEQUENCE [LARGE SCALE GENOMIC DNA]</scope>
    <source>
        <strain evidence="7">KACC 14249</strain>
    </source>
</reference>
<dbReference type="InterPro" id="IPR028082">
    <property type="entry name" value="Peripla_BP_I"/>
</dbReference>
<dbReference type="CDD" id="cd06343">
    <property type="entry name" value="PBP1_ABC_ligand_binding-like"/>
    <property type="match status" value="1"/>
</dbReference>
<dbReference type="PANTHER" id="PTHR47235:SF1">
    <property type="entry name" value="BLR6548 PROTEIN"/>
    <property type="match status" value="1"/>
</dbReference>
<dbReference type="Pfam" id="PF13458">
    <property type="entry name" value="Peripla_BP_6"/>
    <property type="match status" value="1"/>
</dbReference>
<dbReference type="InterPro" id="IPR028081">
    <property type="entry name" value="Leu-bd"/>
</dbReference>
<feature type="signal peptide" evidence="4">
    <location>
        <begin position="1"/>
        <end position="25"/>
    </location>
</feature>
<dbReference type="RefSeq" id="WP_345717412.1">
    <property type="nucleotide sequence ID" value="NZ_BAABFP010000007.1"/>
</dbReference>